<evidence type="ECO:0000313" key="6">
    <source>
        <dbReference type="Proteomes" id="UP000095287"/>
    </source>
</evidence>
<keyword evidence="6" id="KW-1185">Reference proteome</keyword>
<dbReference type="InterPro" id="IPR016181">
    <property type="entry name" value="Acyl_CoA_acyltransferase"/>
</dbReference>
<evidence type="ECO:0000259" key="5">
    <source>
        <dbReference type="PROSITE" id="PS51186"/>
    </source>
</evidence>
<dbReference type="EC" id="2.3.1.4" evidence="4"/>
<dbReference type="GO" id="GO:0004343">
    <property type="term" value="F:glucosamine 6-phosphate N-acetyltransferase activity"/>
    <property type="evidence" value="ECO:0007669"/>
    <property type="project" value="UniProtKB-UniRule"/>
</dbReference>
<evidence type="ECO:0000256" key="1">
    <source>
        <dbReference type="ARBA" id="ARBA00004832"/>
    </source>
</evidence>
<reference evidence="7" key="1">
    <citation type="submission" date="2016-11" db="UniProtKB">
        <authorList>
            <consortium name="WormBaseParasite"/>
        </authorList>
    </citation>
    <scope>IDENTIFICATION</scope>
</reference>
<feature type="domain" description="N-acetyltransferase" evidence="5">
    <location>
        <begin position="22"/>
        <end position="170"/>
    </location>
</feature>
<sequence length="170" mass="19120">MDESLFPGSILDGIVPSLPDGLCLRPLQLGDYHKGYLTVLESLTVTGEYTFEVFEKQFRAMKTSTPHRDYIVVIEDLSTGKIVGSATLEIGMKFIRGAALRGRIEDVVVAPEKRGLKLGAVLLECLNSLSEKLTPYKVSLECRDKLIDFYGRFGFRRVGNNYLEHERRFG</sequence>
<comment type="pathway">
    <text evidence="1 4">Nucleotide-sugar biosynthesis; UDP-N-acetyl-alpha-D-glucosamine biosynthesis; N-acetyl-alpha-D-glucosamine 1-phosphate from alpha-D-glucosamine 6-phosphate (route I): step 1/2.</text>
</comment>
<keyword evidence="4" id="KW-0012">Acyltransferase</keyword>
<organism evidence="6 7">
    <name type="scientific">Steinernema glaseri</name>
    <dbReference type="NCBI Taxonomy" id="37863"/>
    <lineage>
        <taxon>Eukaryota</taxon>
        <taxon>Metazoa</taxon>
        <taxon>Ecdysozoa</taxon>
        <taxon>Nematoda</taxon>
        <taxon>Chromadorea</taxon>
        <taxon>Rhabditida</taxon>
        <taxon>Tylenchina</taxon>
        <taxon>Panagrolaimomorpha</taxon>
        <taxon>Strongyloidoidea</taxon>
        <taxon>Steinernematidae</taxon>
        <taxon>Steinernema</taxon>
    </lineage>
</organism>
<evidence type="ECO:0000256" key="2">
    <source>
        <dbReference type="ARBA" id="ARBA00006048"/>
    </source>
</evidence>
<dbReference type="PROSITE" id="PS51186">
    <property type="entry name" value="GNAT"/>
    <property type="match status" value="1"/>
</dbReference>
<dbReference type="UniPathway" id="UPA00113">
    <property type="reaction ID" value="UER00529"/>
</dbReference>
<protein>
    <recommendedName>
        <fullName evidence="4">Glucosamine 6-phosphate N-acetyltransferase</fullName>
        <ecNumber evidence="4">2.3.1.4</ecNumber>
    </recommendedName>
</protein>
<evidence type="ECO:0000313" key="7">
    <source>
        <dbReference type="WBParaSite" id="L893_g24485.t1"/>
    </source>
</evidence>
<dbReference type="WBParaSite" id="L893_g24485.t1">
    <property type="protein sequence ID" value="L893_g24485.t1"/>
    <property type="gene ID" value="L893_g24485"/>
</dbReference>
<dbReference type="SUPFAM" id="SSF55729">
    <property type="entry name" value="Acyl-CoA N-acyltransferases (Nat)"/>
    <property type="match status" value="1"/>
</dbReference>
<dbReference type="AlphaFoldDB" id="A0A1I7ZBG0"/>
<dbReference type="InterPro" id="IPR000182">
    <property type="entry name" value="GNAT_dom"/>
</dbReference>
<dbReference type="PANTHER" id="PTHR13355:SF11">
    <property type="entry name" value="GLUCOSAMINE 6-PHOSPHATE N-ACETYLTRANSFERASE"/>
    <property type="match status" value="1"/>
</dbReference>
<dbReference type="GO" id="GO:0006048">
    <property type="term" value="P:UDP-N-acetylglucosamine biosynthetic process"/>
    <property type="evidence" value="ECO:0007669"/>
    <property type="project" value="UniProtKB-UniRule"/>
</dbReference>
<comment type="similarity">
    <text evidence="2 4">Belongs to the acetyltransferase family. GNA1 subfamily.</text>
</comment>
<accession>A0A1I7ZBG0</accession>
<evidence type="ECO:0000256" key="3">
    <source>
        <dbReference type="ARBA" id="ARBA00048964"/>
    </source>
</evidence>
<dbReference type="PANTHER" id="PTHR13355">
    <property type="entry name" value="GLUCOSAMINE 6-PHOSPHATE N-ACETYLTRANSFERASE"/>
    <property type="match status" value="1"/>
</dbReference>
<dbReference type="CDD" id="cd04301">
    <property type="entry name" value="NAT_SF"/>
    <property type="match status" value="1"/>
</dbReference>
<proteinExistence type="inferred from homology"/>
<keyword evidence="4" id="KW-0808">Transferase</keyword>
<comment type="catalytic activity">
    <reaction evidence="3 4">
        <text>D-glucosamine 6-phosphate + acetyl-CoA = N-acetyl-D-glucosamine 6-phosphate + CoA + H(+)</text>
        <dbReference type="Rhea" id="RHEA:10292"/>
        <dbReference type="ChEBI" id="CHEBI:15378"/>
        <dbReference type="ChEBI" id="CHEBI:57287"/>
        <dbReference type="ChEBI" id="CHEBI:57288"/>
        <dbReference type="ChEBI" id="CHEBI:57513"/>
        <dbReference type="ChEBI" id="CHEBI:58725"/>
        <dbReference type="EC" id="2.3.1.4"/>
    </reaction>
</comment>
<dbReference type="InterPro" id="IPR039143">
    <property type="entry name" value="GNPNAT1-like"/>
</dbReference>
<dbReference type="Pfam" id="PF00583">
    <property type="entry name" value="Acetyltransf_1"/>
    <property type="match status" value="1"/>
</dbReference>
<dbReference type="Gene3D" id="3.40.630.30">
    <property type="match status" value="1"/>
</dbReference>
<dbReference type="Proteomes" id="UP000095287">
    <property type="component" value="Unplaced"/>
</dbReference>
<evidence type="ECO:0000256" key="4">
    <source>
        <dbReference type="RuleBase" id="RU365086"/>
    </source>
</evidence>
<name>A0A1I7ZBG0_9BILA</name>